<dbReference type="PROSITE" id="PS00606">
    <property type="entry name" value="KS3_1"/>
    <property type="match status" value="1"/>
</dbReference>
<dbReference type="CDD" id="cd05930">
    <property type="entry name" value="A_NRPS"/>
    <property type="match status" value="1"/>
</dbReference>
<dbReference type="GO" id="GO:0016491">
    <property type="term" value="F:oxidoreductase activity"/>
    <property type="evidence" value="ECO:0007669"/>
    <property type="project" value="UniProtKB-KW"/>
</dbReference>
<dbReference type="Pfam" id="PF00109">
    <property type="entry name" value="ketoacyl-synt"/>
    <property type="match status" value="1"/>
</dbReference>
<dbReference type="InterPro" id="IPR012338">
    <property type="entry name" value="Beta-lactam/transpept-like"/>
</dbReference>
<dbReference type="EMBL" id="CAJOBA010000278">
    <property type="protein sequence ID" value="CAF3519574.1"/>
    <property type="molecule type" value="Genomic_DNA"/>
</dbReference>
<dbReference type="InterPro" id="IPR018201">
    <property type="entry name" value="Ketoacyl_synth_AS"/>
</dbReference>
<dbReference type="SUPFAM" id="SSF51197">
    <property type="entry name" value="Clavaminate synthase-like"/>
    <property type="match status" value="1"/>
</dbReference>
<dbReference type="PROSITE" id="PS52004">
    <property type="entry name" value="KS3_2"/>
    <property type="match status" value="1"/>
</dbReference>
<dbReference type="InterPro" id="IPR025110">
    <property type="entry name" value="AMP-bd_C"/>
</dbReference>
<dbReference type="InterPro" id="IPR000873">
    <property type="entry name" value="AMP-dep_synth/lig_dom"/>
</dbReference>
<dbReference type="InterPro" id="IPR001242">
    <property type="entry name" value="Condensation_dom"/>
</dbReference>
<comment type="caution">
    <text evidence="12">The sequence shown here is derived from an EMBL/GenBank/DDBJ whole genome shotgun (WGS) entry which is preliminary data.</text>
</comment>
<dbReference type="InterPro" id="IPR036736">
    <property type="entry name" value="ACP-like_sf"/>
</dbReference>
<feature type="domain" description="Carrier" evidence="10">
    <location>
        <begin position="2631"/>
        <end position="2706"/>
    </location>
</feature>
<evidence type="ECO:0000256" key="5">
    <source>
        <dbReference type="ARBA" id="ARBA00022598"/>
    </source>
</evidence>
<proteinExistence type="inferred from homology"/>
<dbReference type="InterPro" id="IPR023213">
    <property type="entry name" value="CAT-like_dom_sf"/>
</dbReference>
<dbReference type="InterPro" id="IPR016035">
    <property type="entry name" value="Acyl_Trfase/lysoPLipase"/>
</dbReference>
<organism evidence="12 14">
    <name type="scientific">Didymodactylos carnosus</name>
    <dbReference type="NCBI Taxonomy" id="1234261"/>
    <lineage>
        <taxon>Eukaryota</taxon>
        <taxon>Metazoa</taxon>
        <taxon>Spiralia</taxon>
        <taxon>Gnathifera</taxon>
        <taxon>Rotifera</taxon>
        <taxon>Eurotatoria</taxon>
        <taxon>Bdelloidea</taxon>
        <taxon>Philodinida</taxon>
        <taxon>Philodinidae</taxon>
        <taxon>Didymodactylos</taxon>
    </lineage>
</organism>
<dbReference type="Gene3D" id="3.30.70.3290">
    <property type="match status" value="1"/>
</dbReference>
<dbReference type="GO" id="GO:0016874">
    <property type="term" value="F:ligase activity"/>
    <property type="evidence" value="ECO:0007669"/>
    <property type="project" value="UniProtKB-KW"/>
</dbReference>
<dbReference type="SUPFAM" id="SSF52151">
    <property type="entry name" value="FabD/lysophospholipase-like"/>
    <property type="match status" value="1"/>
</dbReference>
<dbReference type="SMART" id="SM00825">
    <property type="entry name" value="PKS_KS"/>
    <property type="match status" value="1"/>
</dbReference>
<dbReference type="InterPro" id="IPR020806">
    <property type="entry name" value="PKS_PP-bd"/>
</dbReference>
<dbReference type="SMART" id="SM00823">
    <property type="entry name" value="PKS_PP"/>
    <property type="match status" value="2"/>
</dbReference>
<reference evidence="12" key="1">
    <citation type="submission" date="2021-02" db="EMBL/GenBank/DDBJ databases">
        <authorList>
            <person name="Nowell W R."/>
        </authorList>
    </citation>
    <scope>NUCLEOTIDE SEQUENCE</scope>
</reference>
<dbReference type="Pfam" id="PF00668">
    <property type="entry name" value="Condensation"/>
    <property type="match status" value="2"/>
</dbReference>
<dbReference type="Pfam" id="PF22621">
    <property type="entry name" value="CurL-like_PKS_C"/>
    <property type="match status" value="1"/>
</dbReference>
<dbReference type="NCBIfam" id="TIGR01733">
    <property type="entry name" value="AA-adenyl-dom"/>
    <property type="match status" value="1"/>
</dbReference>
<dbReference type="PANTHER" id="PTHR45527">
    <property type="entry name" value="NONRIBOSOMAL PEPTIDE SYNTHETASE"/>
    <property type="match status" value="1"/>
</dbReference>
<dbReference type="Proteomes" id="UP000677228">
    <property type="component" value="Unassembled WGS sequence"/>
</dbReference>
<feature type="domain" description="Carrier" evidence="10">
    <location>
        <begin position="3966"/>
        <end position="4044"/>
    </location>
</feature>
<feature type="domain" description="Ketosynthase family 3 (KS3)" evidence="11">
    <location>
        <begin position="2732"/>
        <end position="3176"/>
    </location>
</feature>
<dbReference type="SUPFAM" id="SSF52777">
    <property type="entry name" value="CoA-dependent acyltransferases"/>
    <property type="match status" value="4"/>
</dbReference>
<dbReference type="GO" id="GO:0005737">
    <property type="term" value="C:cytoplasm"/>
    <property type="evidence" value="ECO:0007669"/>
    <property type="project" value="TreeGrafter"/>
</dbReference>
<evidence type="ECO:0000259" key="11">
    <source>
        <dbReference type="PROSITE" id="PS52004"/>
    </source>
</evidence>
<dbReference type="Gene3D" id="3.40.366.10">
    <property type="entry name" value="Malonyl-Coenzyme A Acyl Carrier Protein, domain 2"/>
    <property type="match status" value="1"/>
</dbReference>
<dbReference type="InterPro" id="IPR006162">
    <property type="entry name" value="Ppantetheine_attach_site"/>
</dbReference>
<comment type="catalytic activity">
    <reaction evidence="9">
        <text>acetyl-CoA + n malonyl-CoA + 2n NADPH + 2n H(+) = a long-chain fatty acid + (n+1) CoA + n CO2 + 2n NADP(+).</text>
        <dbReference type="EC" id="2.3.1.85"/>
    </reaction>
</comment>
<dbReference type="Gene3D" id="3.30.300.30">
    <property type="match status" value="3"/>
</dbReference>
<dbReference type="Gene3D" id="2.30.38.10">
    <property type="entry name" value="Luciferase, Domain 3"/>
    <property type="match status" value="1"/>
</dbReference>
<gene>
    <name evidence="12" type="ORF">OVA965_LOCUS1497</name>
    <name evidence="13" type="ORF">TMI583_LOCUS1498</name>
</gene>
<evidence type="ECO:0000256" key="8">
    <source>
        <dbReference type="ARBA" id="ARBA00029443"/>
    </source>
</evidence>
<dbReference type="InterPro" id="IPR010071">
    <property type="entry name" value="AA_adenyl_dom"/>
</dbReference>
<evidence type="ECO:0000256" key="1">
    <source>
        <dbReference type="ARBA" id="ARBA00012873"/>
    </source>
</evidence>
<dbReference type="GO" id="GO:0044550">
    <property type="term" value="P:secondary metabolite biosynthetic process"/>
    <property type="evidence" value="ECO:0007669"/>
    <property type="project" value="TreeGrafter"/>
</dbReference>
<dbReference type="SUPFAM" id="SSF56601">
    <property type="entry name" value="beta-lactamase/transpeptidase-like"/>
    <property type="match status" value="1"/>
</dbReference>
<dbReference type="GO" id="GO:0043041">
    <property type="term" value="P:amino acid activation for nonribosomal peptide biosynthetic process"/>
    <property type="evidence" value="ECO:0007669"/>
    <property type="project" value="TreeGrafter"/>
</dbReference>
<dbReference type="GO" id="GO:0004315">
    <property type="term" value="F:3-oxoacyl-[acyl-carrier-protein] synthase activity"/>
    <property type="evidence" value="ECO:0007669"/>
    <property type="project" value="InterPro"/>
</dbReference>
<evidence type="ECO:0000256" key="9">
    <source>
        <dbReference type="ARBA" id="ARBA00044883"/>
    </source>
</evidence>
<dbReference type="Pfam" id="PF00501">
    <property type="entry name" value="AMP-binding"/>
    <property type="match status" value="3"/>
</dbReference>
<dbReference type="EMBL" id="CAJNOK010000278">
    <property type="protein sequence ID" value="CAF0742014.1"/>
    <property type="molecule type" value="Genomic_DNA"/>
</dbReference>
<feature type="domain" description="Carrier" evidence="10">
    <location>
        <begin position="1605"/>
        <end position="1681"/>
    </location>
</feature>
<dbReference type="Gene3D" id="3.30.559.30">
    <property type="entry name" value="Nonribosomal peptide synthetase, condensation domain"/>
    <property type="match status" value="2"/>
</dbReference>
<dbReference type="Pfam" id="PF02801">
    <property type="entry name" value="Ketoacyl-synt_C"/>
    <property type="match status" value="1"/>
</dbReference>
<dbReference type="InterPro" id="IPR016036">
    <property type="entry name" value="Malonyl_transacylase_ACP-bd"/>
</dbReference>
<dbReference type="SUPFAM" id="SSF47336">
    <property type="entry name" value="ACP-like"/>
    <property type="match status" value="4"/>
</dbReference>
<keyword evidence="7" id="KW-0560">Oxidoreductase</keyword>
<dbReference type="Pfam" id="PF02668">
    <property type="entry name" value="TauD"/>
    <property type="match status" value="1"/>
</dbReference>
<dbReference type="Pfam" id="PF00698">
    <property type="entry name" value="Acyl_transf_1"/>
    <property type="match status" value="1"/>
</dbReference>
<dbReference type="Pfam" id="PF13193">
    <property type="entry name" value="AMP-binding_C"/>
    <property type="match status" value="2"/>
</dbReference>
<dbReference type="InterPro" id="IPR042098">
    <property type="entry name" value="TauD-like_sf"/>
</dbReference>
<dbReference type="PANTHER" id="PTHR45527:SF1">
    <property type="entry name" value="FATTY ACID SYNTHASE"/>
    <property type="match status" value="1"/>
</dbReference>
<evidence type="ECO:0000256" key="3">
    <source>
        <dbReference type="ARBA" id="ARBA00022450"/>
    </source>
</evidence>
<dbReference type="SUPFAM" id="SSF53901">
    <property type="entry name" value="Thiolase-like"/>
    <property type="match status" value="1"/>
</dbReference>
<keyword evidence="5" id="KW-0436">Ligase</keyword>
<name>A0A8S2CUW5_9BILA</name>
<evidence type="ECO:0000313" key="13">
    <source>
        <dbReference type="EMBL" id="CAF3519574.1"/>
    </source>
</evidence>
<dbReference type="InterPro" id="IPR016039">
    <property type="entry name" value="Thiolase-like"/>
</dbReference>
<dbReference type="InterPro" id="IPR042099">
    <property type="entry name" value="ANL_N_sf"/>
</dbReference>
<dbReference type="EC" id="2.3.1.85" evidence="1"/>
<keyword evidence="4" id="KW-0597">Phosphoprotein</keyword>
<dbReference type="NCBIfam" id="NF003417">
    <property type="entry name" value="PRK04813.1"/>
    <property type="match status" value="4"/>
</dbReference>
<feature type="domain" description="Carrier" evidence="10">
    <location>
        <begin position="530"/>
        <end position="606"/>
    </location>
</feature>
<dbReference type="PROSITE" id="PS00012">
    <property type="entry name" value="PHOSPHOPANTETHEINE"/>
    <property type="match status" value="1"/>
</dbReference>
<dbReference type="CDD" id="cd00833">
    <property type="entry name" value="PKS"/>
    <property type="match status" value="1"/>
</dbReference>
<evidence type="ECO:0000256" key="7">
    <source>
        <dbReference type="ARBA" id="ARBA00023002"/>
    </source>
</evidence>
<dbReference type="GO" id="GO:0004312">
    <property type="term" value="F:fatty acid synthase activity"/>
    <property type="evidence" value="ECO:0007669"/>
    <property type="project" value="UniProtKB-EC"/>
</dbReference>
<dbReference type="InterPro" id="IPR003819">
    <property type="entry name" value="TauD/TfdA-like"/>
</dbReference>
<dbReference type="SMART" id="SM01294">
    <property type="entry name" value="PKS_PP_betabranch"/>
    <property type="match status" value="1"/>
</dbReference>
<evidence type="ECO:0000256" key="2">
    <source>
        <dbReference type="ARBA" id="ARBA00018769"/>
    </source>
</evidence>
<comment type="similarity">
    <text evidence="8">In the C-terminal section; belongs to the NRP synthetase family.</text>
</comment>
<dbReference type="PROSITE" id="PS00455">
    <property type="entry name" value="AMP_BINDING"/>
    <property type="match status" value="3"/>
</dbReference>
<protein>
    <recommendedName>
        <fullName evidence="2">Fatty acid synthase</fullName>
        <ecNumber evidence="1">2.3.1.85</ecNumber>
    </recommendedName>
</protein>
<dbReference type="SUPFAM" id="SSF56801">
    <property type="entry name" value="Acetyl-CoA synthetase-like"/>
    <property type="match status" value="3"/>
</dbReference>
<dbReference type="Gene3D" id="1.10.1200.10">
    <property type="entry name" value="ACP-like"/>
    <property type="match status" value="4"/>
</dbReference>
<dbReference type="PROSITE" id="PS50075">
    <property type="entry name" value="CARRIER"/>
    <property type="match status" value="4"/>
</dbReference>
<accession>A0A8S2CUW5</accession>
<dbReference type="InterPro" id="IPR014043">
    <property type="entry name" value="Acyl_transferase_dom"/>
</dbReference>
<dbReference type="GO" id="GO:0006633">
    <property type="term" value="P:fatty acid biosynthetic process"/>
    <property type="evidence" value="ECO:0007669"/>
    <property type="project" value="InterPro"/>
</dbReference>
<dbReference type="InterPro" id="IPR045851">
    <property type="entry name" value="AMP-bd_C_sf"/>
</dbReference>
<dbReference type="Gene3D" id="3.40.47.10">
    <property type="match status" value="1"/>
</dbReference>
<dbReference type="InterPro" id="IPR009081">
    <property type="entry name" value="PP-bd_ACP"/>
</dbReference>
<keyword evidence="6" id="KW-0808">Transferase</keyword>
<dbReference type="Pfam" id="PF00550">
    <property type="entry name" value="PP-binding"/>
    <property type="match status" value="4"/>
</dbReference>
<evidence type="ECO:0000313" key="12">
    <source>
        <dbReference type="EMBL" id="CAF0742014.1"/>
    </source>
</evidence>
<dbReference type="Gene3D" id="3.40.50.980">
    <property type="match status" value="4"/>
</dbReference>
<evidence type="ECO:0000256" key="6">
    <source>
        <dbReference type="ARBA" id="ARBA00022679"/>
    </source>
</evidence>
<dbReference type="Gene3D" id="3.60.130.10">
    <property type="entry name" value="Clavaminate synthase-like"/>
    <property type="match status" value="1"/>
</dbReference>
<dbReference type="InterPro" id="IPR001227">
    <property type="entry name" value="Ac_transferase_dom_sf"/>
</dbReference>
<keyword evidence="3" id="KW-0596">Phosphopantetheine</keyword>
<dbReference type="InterPro" id="IPR014030">
    <property type="entry name" value="Ketoacyl_synth_N"/>
</dbReference>
<evidence type="ECO:0000259" key="10">
    <source>
        <dbReference type="PROSITE" id="PS50075"/>
    </source>
</evidence>
<dbReference type="InterPro" id="IPR014031">
    <property type="entry name" value="Ketoacyl_synth_C"/>
</dbReference>
<dbReference type="Gene3D" id="3.40.50.12780">
    <property type="entry name" value="N-terminal domain of ligase-like"/>
    <property type="match status" value="1"/>
</dbReference>
<evidence type="ECO:0000256" key="4">
    <source>
        <dbReference type="ARBA" id="ARBA00022553"/>
    </source>
</evidence>
<dbReference type="Proteomes" id="UP000682733">
    <property type="component" value="Unassembled WGS sequence"/>
</dbReference>
<dbReference type="SUPFAM" id="SSF55048">
    <property type="entry name" value="Probable ACP-binding domain of malonyl-CoA ACP transacylase"/>
    <property type="match status" value="1"/>
</dbReference>
<dbReference type="SMART" id="SM00827">
    <property type="entry name" value="PKS_AT"/>
    <property type="match status" value="1"/>
</dbReference>
<dbReference type="Gene3D" id="3.30.559.10">
    <property type="entry name" value="Chloramphenicol acetyltransferase-like domain"/>
    <property type="match status" value="2"/>
</dbReference>
<dbReference type="InterPro" id="IPR020841">
    <property type="entry name" value="PKS_Beta-ketoAc_synthase_dom"/>
</dbReference>
<sequence length="4384" mass="499306">MSSALFAINSCTDEEDFIKQLCIVVQNQPDGTCLITENEEYISFKDVYMLMKVLHESFQILNVQSKQLIAIYMNRNYDMIISILASIANRSPFLLIEHSTPQLRLKTILDDAKPSLIITDKTLAENLTDIISAESVKIYNELVKLKAGNNELHPSILSAEDIMYIMYTSGTTGQPKGVMVPYRAIINRFQWMWKNYQWQKNDRQIWKTSVVFGDCIWEMLGGLLKGIPTVIASKETASDPTLLIDIIYKTSTTRITLIPTMLSSILKVYAIEKIQQYLKSLHTVIVSGEIIPKALCKLFLLSFSNVKLLNLYGSTEIGNDAFCYEINNHSDYENFATVPIGKPITNMDYIIVNDNNIKIEEPSATGELLISGPGLFTAYLNFTSDKLIAIDNRIYFKTGDLVSISPKTEDVMFLGRLDAQVKVRGVRIELEEIEAIFMQYPSVQDAACFVNEKSQIVALYKTLDQHHIEEENIRKWIKLNLPDNELPSLYCSVDYIPKTISGKVDRKKLFCLYEKNKNRIYVQDKSNEHDKDNNVSCMLLKTWCDTLGINNTFCKSSTFIELGGHSLLAVEIQRRIQRLFNLRIPIQYFFQQTKLSDIIKFVDDNINQHHQKRKLSSIDDYNSIQTAPLSYIQQGMWVDDEINSLGTDYNVECTYEIKNKHVTNIHLRKSVQTLVERHCILRTIFERNSYGNVVQIVKPLEVNLDGDLFINNTKIYEHISVENQSPEDAIQNILIQLTTKKYFLNSSKPCYTIYLLTTDSISILTMVFHHIIIDGWSIGIILHELEKTLSYLISDDYNKKELVLKPIELQYHHYAYLEQENMLESMSDDLTYWIKQLNNGDIIYAHLSPDYLNHDINNNNESSTGATIQLEFPLELIEKIQSVCKTCDITPFILLLTTFKSLLARYTDEMDICLGTPVSARNITEIENTVGLFTNTIIIYTRIDNDLSFFELLNNVKQTVLDSFEHQNIPFSYMTQHLKHLKRNTNNEKHSMLQIMFAYQNAGEIFESDIFDKLSVINYTSKFDLEIQIWKNINNNCLVAQAQYSTRLFKPETIQCLLKGWIQLTQSALNSPNNKMSKQALLDISEKQQLVGLFNETFVEQPLEKNLCQLFNEQIQRTPHVTAVEYNKTKLTYGELWQRSQLIASRIHQYTSSQDQQCIAIGMDRNIELIQIIWGILLSSNYYVYIDPTLPIQRKNFILKDTNAKLIITDNINNNELNALTITYDELISDSNTSSTEIDRTKSSSFAYILYTSGSTGQPKGVCTTHRNIISRTVNVPNLHNIKKNYRVGQMCSFGFDVSSFELFATLLNGGTLVIIKQESICSATELIHLKLNMICPSTAVFNILAKQTDTSLFSKLDSVLFGGEKVNIKYVKQVLKQPPRKLINVYGPTETTIFALCFTIDQDKWMDYTNVHTIPIGRPLPNTKLYVVDKNLELLPKGMTGELLIAGAGLSFGYLNNFKLTSEKFIINPFINDNTLVYRSGDMVKMHDDGNIEFLHRLDNQVKVRSQRLEMGEIQTQLLLHESVNDAIVLLRTDIIEEEQHIVAYIETTSSSFSIEQIEKNVHEFLVERLPKYMIPSFIIIMDKLPLNHVGKIDRKMLPKPEIRQQKNLQDAILEIFSNSLKIQGKIALENNFFHLGGHSLMAMEIIAKIYEKFRVNMTIPSLFQSKTVAEFIEKINNTIIRERKSQPATLNSSSSSYQAKLTEIQKAFWLIWKIKPDSCYYNVPIAIEINGHLDQNKLYKVLHALMKRYEILRIVCNEEKDGSIWQVVKNKNWLIPFTEVDIDMNHNNIVERLQAYSVKPFDLKNGPVCRFTLFHNMSEMINENERHLLLITFHHIVCDGFTLNKFIKELIELYSSTTIYDRTHLQLSTKLSFMDYVNNIQPVDTRKHLEILVNNLKTFQYLNLEIEQTENQQQHDISHNQMYSSRLEIENKMADRLRKLAMENQCTLFTLLLALFKCVLSVYSHNCLDIIIGTVISTRSQHIAQSLFGPMINTLPIRSRIPNKTETTFIDILNVVKQSVLLTMENQQCSFADIVNRLRPINNDKSLQTYMPVYRVLFEMNSYNDNLTFNGGISWKYYDNNHVLLPYAKTDIDLHVNDEGANHSIIMYFDVNSTIFLPQTVQKMATCFQTAVEFVVEGPACLKATLWEKIQLSRCGNYSNLTIHEQLHKRVNKIPKQNALVYGDINWTYEQLLGFSKHIASVLKHSYNISPQSVVAVCMKRSPDLISSMFGVVMTGSAYLYIDILLPEKTILSMLHDSACSLIICDMDCQTVIESIANNTSLICVSIKTIYEQHSLPFSTNSVIVKPSDTCYIIYTSGSTGTPKGIQIQHQAVVQRTQANFLLKINSDSKIAQITSCSFDVYILEVYGALLNDACLFIYDHNYLFQTKLLAEILKADQITHMFIATPIFNILAEHVPYAFSNMECVMFAGDRANAKLMLNVLRNSHPAPKQLVNAYGPTEATCIVTWYHATEESLSTIIDKGDQVPIGKSLPNTPLYIVDPISLELVEDGTNGRLDNQVKIDGYRIELSQIENLLKNHSKILDSIIIVRDDIVKNKKSIIAYIKKQEPLSVTSDEILFYLSQHLPKYMIPTFIVFIEQLPLSIGGKVDYVSLPKPQIGHVIKNDNNEKQSAYTKIQEAWREVLSQNANIIFTNSDDFFACGGTSITVVQLHAILEKLFDVTLDVMKLFHYTTIENQLKWILSIGNNNYVRKNNITEESSGMETTETETFQSNIAVIGMSARYGNLDSLDDFWNALCNGTDCCLHTSYDELSKNVDMKQMLKLNPRYVHSSCVMEKANYFDHVFFQMTKRDAEIMDPQHRVLLETTYEALENAGIVPQAYCGTIGIFAALYRNTYADYYNLFRASPFDIYDDTKIKLGITMLDPALAVRAEISNMTDGAPTFIAFKLGLTGPAMAIQTACSSSGTALHIAMRSIEVGDCDVAIVGGVCIQYPLGSGYNYQPGMTMSKTGYCRAFDSEADGVVGGDGAGIVILMKASEAIQGGYNIRAIVKGHAINNDGRKKNSYSTTSSDMQAQCMKKALAMARIDNPQNEIGLIEAHGPGTQLGDLLEVTALTKSYKSYLNNNKIYLGSIKTIVGHSAHAASIAGFIKIVLALETSKIPPTLNFKNFSSLIAQIDPPFVVNTKCVSWPKTKQPKRAALNALGQGGTNSHFILQEYVYQNEQSQKQLPNSKIFIFSARDNESLVDVKQRFIDYLPNLNNDQLWNTAYTLACGRTEYNARDFTIASSVNELQQQLNTQKINHNVFDEQKIVFLFPGQGCQYAGMAKYIYDNFVEYKQIIDKCLNLIEDLNIRKLIKICLLEETYQNINTLNQYAQITLFITEYSLTKLFLKLNLKPDYLIGHSSGELVAACLSQVFSLENAIKFLTLRCQLMTVNPDQGGMIAVQVKSNDDAKQLAIEFDVDIAAINTRTQYVFSGRLKNIKMMETKLKSNQRKIKLLNTFSAFHSRLMTPVCQQLESFIKNIPLQHQQSTASILSTVTGKQLQNNEVIQPHYWINHLQQPVLFGPCIENLLNNLENDNKSLLFVQVGPGKILTSVVQNILPNANIISSPLISNNSSTSFLQCLGSAWSYGVPISFHAYYSSLNYSLKRIPLPTYPFRKILCVASDRANYCTDNKNNNALPGKCNEQFHNTTNETFKDGYDSIKACPIFKERETDKSTENSLSKKVSWKIKRTDADSSLGTNYQSCMVKLLDFQSEKSHQLNVPSQYPADKTFELGFASSIFTKALYFEAIENGLLTETTKLISLLPDPNEYTVLQELIVNDLLNGLPFYGKNNCETVEDLLMTLTCLKLPIENDGITNIFSISLLGHILSALYNLSYNDLFCEKFIKPFGLLNTSNCGCEAYYPAIGIKTTVQDLEKLLMTTYCKSKSAINNSTTSIIRALRNSFINTNYLSGKEYLIPLVNISLNKALIIACEQHTIPATALTMISKEAFDSDINNKKPDCLKIDYTEIVQQCLFKLLGSAASTMMKKFSLQTSFSDLGVDSLQAITFVDMLSQDIGNELSVDLVFEYSTIESLANRLQKLFDRSELISPNTDQYLTISIRNYIMNTKWGMPKVYESTKTNQTLEILLKFISKSKTQLRNELHECGALLFRGFNINTAENFSRTVALLVDTNKTFLDYRDGISPRTRITDKVFTSTDYPKQFDMALHNEMSYANNMPSIIFFFCQIPPSEDNGGETPIGNSKIIYEKINSDIRNEFIEKKLMYVTNMPSRNKGLGKSWQETYQTESKLDVEKFLNQNHIQFQWLSDDRLRTIRRADAVKKHPVTNDWLWCNHAHLFHPIDLHDLSRQMLQKRLNPMDMPKNCFFGNGESIPDQYLIHIREVLKNEEIKWLWQKNDVLVLDNYKTAHGRASFDGERRVLVAMC</sequence>
<dbReference type="GO" id="GO:0031177">
    <property type="term" value="F:phosphopantetheine binding"/>
    <property type="evidence" value="ECO:0007669"/>
    <property type="project" value="InterPro"/>
</dbReference>
<dbReference type="InterPro" id="IPR020845">
    <property type="entry name" value="AMP-binding_CS"/>
</dbReference>
<evidence type="ECO:0000313" key="14">
    <source>
        <dbReference type="Proteomes" id="UP000677228"/>
    </source>
</evidence>